<dbReference type="InterPro" id="IPR022225">
    <property type="entry name" value="Phage_tail_fibre_N"/>
</dbReference>
<keyword evidence="3" id="KW-1185">Reference proteome</keyword>
<dbReference type="PANTHER" id="PTHR35191:SF1">
    <property type="entry name" value="PROPHAGE SIDE TAIL FIBER PROTEIN HOMOLOG STFQ-RELATED"/>
    <property type="match status" value="1"/>
</dbReference>
<organism evidence="2 3">
    <name type="scientific">Herbaspirillum chlorophenolicum</name>
    <dbReference type="NCBI Taxonomy" id="211589"/>
    <lineage>
        <taxon>Bacteria</taxon>
        <taxon>Pseudomonadati</taxon>
        <taxon>Pseudomonadota</taxon>
        <taxon>Betaproteobacteria</taxon>
        <taxon>Burkholderiales</taxon>
        <taxon>Oxalobacteraceae</taxon>
        <taxon>Herbaspirillum</taxon>
    </lineage>
</organism>
<feature type="domain" description="Phage tail fibre protein N-terminal" evidence="1">
    <location>
        <begin position="1"/>
        <end position="148"/>
    </location>
</feature>
<evidence type="ECO:0000259" key="1">
    <source>
        <dbReference type="Pfam" id="PF12571"/>
    </source>
</evidence>
<dbReference type="PANTHER" id="PTHR35191">
    <property type="entry name" value="PROPHAGE SIDE TAIL FIBER PROTEIN HOMOLOG STFQ-RELATED"/>
    <property type="match status" value="1"/>
</dbReference>
<evidence type="ECO:0000313" key="2">
    <source>
        <dbReference type="EMBL" id="MFJ3046986.1"/>
    </source>
</evidence>
<dbReference type="Pfam" id="PF12571">
    <property type="entry name" value="Phage_tail_fib"/>
    <property type="match status" value="1"/>
</dbReference>
<proteinExistence type="predicted"/>
<sequence>MSTFFATLTKVGEAKLANALALGQTLKFKQMGVGDANGQNPTPSPTQTALIHEVRRADLNQLSKDASNSSQIILEQVLPESVGGWWVREIGAYDADGDLCAVANCPPSYKPLTTEGSGRVQTIRMVLIVSSVAAVDLKIDPSVVLATRSYVEIYAAPKVHTHAPGEILPGGLVGQVLRKKSNTAGDVEWADPTEGVRVNVNTVEESQVLVAGQTVVNLLKVTTNGMVLHIGGARTDKDIDFAITTISSFKLTKSYPKGTRVTISQNETAGVVANPLDAGKNLADVADPAAARKNLGAAPALAGVPLKWPTMDCPSWALVRDGGAYPRTSYAVLFAILAPLRTCTISVNAAGAIVSGLSRTSDLWVGMPCENDTLPAGTTVKSIDSASQVTLSANATVTTANALARFFLHGYGNGGGATTFGVMDDRGLFERNVDQARGYEVTSLVGTTTAGQNTVTGMPSTRGLYVGMPLSSVSGIPAGLTVASISSGGSITMSGNASVSGARMIIFTGGQVGNERGDTMQGHNHQWAFFSNGTAGGSGYLGESGGSAVLPNTVRDALPDNYGNGTPRVGPETRPRFRNYLPIIVY</sequence>
<gene>
    <name evidence="2" type="ORF">ACIPEN_14235</name>
</gene>
<dbReference type="SUPFAM" id="SSF88874">
    <property type="entry name" value="Receptor-binding domain of short tail fibre protein gp12"/>
    <property type="match status" value="1"/>
</dbReference>
<dbReference type="Proteomes" id="UP001617427">
    <property type="component" value="Unassembled WGS sequence"/>
</dbReference>
<dbReference type="InterPro" id="IPR051934">
    <property type="entry name" value="Phage_Tail_Fiber_Structural"/>
</dbReference>
<name>A0ABW8F140_9BURK</name>
<dbReference type="EMBL" id="JBIUZV010000007">
    <property type="protein sequence ID" value="MFJ3046986.1"/>
    <property type="molecule type" value="Genomic_DNA"/>
</dbReference>
<evidence type="ECO:0000313" key="3">
    <source>
        <dbReference type="Proteomes" id="UP001617427"/>
    </source>
</evidence>
<comment type="caution">
    <text evidence="2">The sequence shown here is derived from an EMBL/GenBank/DDBJ whole genome shotgun (WGS) entry which is preliminary data.</text>
</comment>
<accession>A0ABW8F140</accession>
<reference evidence="2 3" key="1">
    <citation type="submission" date="2024-10" db="EMBL/GenBank/DDBJ databases">
        <title>The Natural Products Discovery Center: Release of the First 8490 Sequenced Strains for Exploring Actinobacteria Biosynthetic Diversity.</title>
        <authorList>
            <person name="Kalkreuter E."/>
            <person name="Kautsar S.A."/>
            <person name="Yang D."/>
            <person name="Bader C.D."/>
            <person name="Teijaro C.N."/>
            <person name="Fluegel L."/>
            <person name="Davis C.M."/>
            <person name="Simpson J.R."/>
            <person name="Lauterbach L."/>
            <person name="Steele A.D."/>
            <person name="Gui C."/>
            <person name="Meng S."/>
            <person name="Li G."/>
            <person name="Viehrig K."/>
            <person name="Ye F."/>
            <person name="Su P."/>
            <person name="Kiefer A.F."/>
            <person name="Nichols A."/>
            <person name="Cepeda A.J."/>
            <person name="Yan W."/>
            <person name="Fan B."/>
            <person name="Jiang Y."/>
            <person name="Adhikari A."/>
            <person name="Zheng C.-J."/>
            <person name="Schuster L."/>
            <person name="Cowan T.M."/>
            <person name="Smanski M.J."/>
            <person name="Chevrette M.G."/>
            <person name="De Carvalho L.P.S."/>
            <person name="Shen B."/>
        </authorList>
    </citation>
    <scope>NUCLEOTIDE SEQUENCE [LARGE SCALE GENOMIC DNA]</scope>
    <source>
        <strain evidence="2 3">NPDC087045</strain>
    </source>
</reference>
<dbReference type="RefSeq" id="WP_402701381.1">
    <property type="nucleotide sequence ID" value="NZ_JBIUZV010000007.1"/>
</dbReference>
<protein>
    <submittedName>
        <fullName evidence="2">Phage tail protein</fullName>
    </submittedName>
</protein>